<sequence length="257" mass="29780">MVEVSLIMPAFNEEENIQAAIQEALEVFDSRAIKAEILVINDGSTDRTQSIVENLKEKDQRIKLINHGTNKGFGQTFWTGVDHALGEIITSLPGDNENDPKEIFRYYRLLDHVDIVIPFIYNKESRSLFRNFLSYVYRFIINSTFVTHLNYTNGNVLYRASILRGLKHRNTSFFFQTDILIRLIKSGYLFAEVPYRIRVREGGKSSAITFPSFFRVVKGYFYLVGSIYSLSIFSRKQKKSFFPNKTLTANRRIENKA</sequence>
<dbReference type="PANTHER" id="PTHR48090:SF7">
    <property type="entry name" value="RFBJ PROTEIN"/>
    <property type="match status" value="1"/>
</dbReference>
<feature type="domain" description="Glycosyltransferase 2-like" evidence="1">
    <location>
        <begin position="5"/>
        <end position="163"/>
    </location>
</feature>
<dbReference type="InterPro" id="IPR029044">
    <property type="entry name" value="Nucleotide-diphossugar_trans"/>
</dbReference>
<dbReference type="Gene3D" id="3.90.550.10">
    <property type="entry name" value="Spore Coat Polysaccharide Biosynthesis Protein SpsA, Chain A"/>
    <property type="match status" value="1"/>
</dbReference>
<dbReference type="SUPFAM" id="SSF53448">
    <property type="entry name" value="Nucleotide-diphospho-sugar transferases"/>
    <property type="match status" value="1"/>
</dbReference>
<dbReference type="InterPro" id="IPR050256">
    <property type="entry name" value="Glycosyltransferase_2"/>
</dbReference>
<dbReference type="InterPro" id="IPR001173">
    <property type="entry name" value="Glyco_trans_2-like"/>
</dbReference>
<dbReference type="CDD" id="cd04179">
    <property type="entry name" value="DPM_DPG-synthase_like"/>
    <property type="match status" value="1"/>
</dbReference>
<proteinExistence type="predicted"/>
<name>A0A382KC19_9ZZZZ</name>
<protein>
    <recommendedName>
        <fullName evidence="1">Glycosyltransferase 2-like domain-containing protein</fullName>
    </recommendedName>
</protein>
<organism evidence="2">
    <name type="scientific">marine metagenome</name>
    <dbReference type="NCBI Taxonomy" id="408172"/>
    <lineage>
        <taxon>unclassified sequences</taxon>
        <taxon>metagenomes</taxon>
        <taxon>ecological metagenomes</taxon>
    </lineage>
</organism>
<dbReference type="PANTHER" id="PTHR48090">
    <property type="entry name" value="UNDECAPRENYL-PHOSPHATE 4-DEOXY-4-FORMAMIDO-L-ARABINOSE TRANSFERASE-RELATED"/>
    <property type="match status" value="1"/>
</dbReference>
<dbReference type="AlphaFoldDB" id="A0A382KC19"/>
<reference evidence="2" key="1">
    <citation type="submission" date="2018-05" db="EMBL/GenBank/DDBJ databases">
        <authorList>
            <person name="Lanie J.A."/>
            <person name="Ng W.-L."/>
            <person name="Kazmierczak K.M."/>
            <person name="Andrzejewski T.M."/>
            <person name="Davidsen T.M."/>
            <person name="Wayne K.J."/>
            <person name="Tettelin H."/>
            <person name="Glass J.I."/>
            <person name="Rusch D."/>
            <person name="Podicherti R."/>
            <person name="Tsui H.-C.T."/>
            <person name="Winkler M.E."/>
        </authorList>
    </citation>
    <scope>NUCLEOTIDE SEQUENCE</scope>
</reference>
<evidence type="ECO:0000313" key="2">
    <source>
        <dbReference type="EMBL" id="SVC22504.1"/>
    </source>
</evidence>
<evidence type="ECO:0000259" key="1">
    <source>
        <dbReference type="Pfam" id="PF00535"/>
    </source>
</evidence>
<dbReference type="EMBL" id="UINC01079983">
    <property type="protein sequence ID" value="SVC22504.1"/>
    <property type="molecule type" value="Genomic_DNA"/>
</dbReference>
<accession>A0A382KC19</accession>
<gene>
    <name evidence="2" type="ORF">METZ01_LOCUS275358</name>
</gene>
<dbReference type="Pfam" id="PF00535">
    <property type="entry name" value="Glycos_transf_2"/>
    <property type="match status" value="1"/>
</dbReference>